<dbReference type="Gene3D" id="3.40.50.620">
    <property type="entry name" value="HUPs"/>
    <property type="match status" value="1"/>
</dbReference>
<gene>
    <name evidence="2" type="ordered locus">Arcve_1319</name>
</gene>
<evidence type="ECO:0000313" key="2">
    <source>
        <dbReference type="EMBL" id="AEA47324.1"/>
    </source>
</evidence>
<dbReference type="Proteomes" id="UP000008136">
    <property type="component" value="Chromosome"/>
</dbReference>
<accession>F2KNC2</accession>
<feature type="domain" description="Asparagine synthetase" evidence="1">
    <location>
        <begin position="15"/>
        <end position="91"/>
    </location>
</feature>
<dbReference type="InterPro" id="IPR005232">
    <property type="entry name" value="LarE"/>
</dbReference>
<dbReference type="CDD" id="cd01990">
    <property type="entry name" value="LarE-like"/>
    <property type="match status" value="1"/>
</dbReference>
<dbReference type="STRING" id="693661.Arcve_1319"/>
<dbReference type="GeneID" id="10394440"/>
<reference evidence="2 3" key="1">
    <citation type="submission" date="2011-03" db="EMBL/GenBank/DDBJ databases">
        <title>The complete genome of Archaeoglobus veneficus SNP6.</title>
        <authorList>
            <consortium name="US DOE Joint Genome Institute (JGI-PGF)"/>
            <person name="Lucas S."/>
            <person name="Copeland A."/>
            <person name="Lapidus A."/>
            <person name="Bruce D."/>
            <person name="Goodwin L."/>
            <person name="Pitluck S."/>
            <person name="Kyrpides N."/>
            <person name="Mavromatis K."/>
            <person name="Pagani I."/>
            <person name="Ivanova N."/>
            <person name="Mikhailova N."/>
            <person name="Lu M."/>
            <person name="Detter J.C."/>
            <person name="Tapia R."/>
            <person name="Han C."/>
            <person name="Land M."/>
            <person name="Hauser L."/>
            <person name="Markowitz V."/>
            <person name="Cheng J.-F."/>
            <person name="Hugenholtz P."/>
            <person name="Woyke T."/>
            <person name="Wu D."/>
            <person name="Spring S."/>
            <person name="Brambilla E."/>
            <person name="Klenk H.-P."/>
            <person name="Eisen J.A."/>
        </authorList>
    </citation>
    <scope>NUCLEOTIDE SEQUENCE [LARGE SCALE GENOMIC DNA]</scope>
    <source>
        <strain>SNP6</strain>
    </source>
</reference>
<dbReference type="InterPro" id="IPR001962">
    <property type="entry name" value="Asn_synthase"/>
</dbReference>
<name>F2KNC2_ARCVS</name>
<dbReference type="GO" id="GO:0016783">
    <property type="term" value="F:sulfurtransferase activity"/>
    <property type="evidence" value="ECO:0007669"/>
    <property type="project" value="InterPro"/>
</dbReference>
<keyword evidence="3" id="KW-1185">Reference proteome</keyword>
<dbReference type="PANTHER" id="PTHR43169">
    <property type="entry name" value="EXSB FAMILY PROTEIN"/>
    <property type="match status" value="1"/>
</dbReference>
<dbReference type="RefSeq" id="WP_013683985.1">
    <property type="nucleotide sequence ID" value="NC_015320.1"/>
</dbReference>
<sequence length="257" mass="28681">MPSKFEELRKIVGDRVAIAFSGGVDSATLAALCRKWGIEAIAVTVKTDLMAARDLENAKRVAEEIGIEHVIVEVAVPDAVLENTPQRCYYCKKTIIKAIKDVAESRGFRVIDGTNADDLKDFRPGLKALEEEGVISPWAMAGFTKKEIRRVAKSLGLSVHNRPSNSCLATRIPFGERIEVEWLRRIEGAEEAVIDIIGERRIRVRKYGKNAAVEIEGIEEINDKKLEAIESILKKLGFESITFSESKTESKTFFCNR</sequence>
<dbReference type="eggNOG" id="arCOG00043">
    <property type="taxonomic scope" value="Archaea"/>
</dbReference>
<dbReference type="HOGENOM" id="CLU_061181_0_2_2"/>
<proteinExistence type="predicted"/>
<dbReference type="OrthoDB" id="61764at2157"/>
<dbReference type="GO" id="GO:0006529">
    <property type="term" value="P:asparagine biosynthetic process"/>
    <property type="evidence" value="ECO:0007669"/>
    <property type="project" value="InterPro"/>
</dbReference>
<dbReference type="PIRSF" id="PIRSF006661">
    <property type="entry name" value="PP-lp_UCP006661"/>
    <property type="match status" value="1"/>
</dbReference>
<dbReference type="NCBIfam" id="TIGR00268">
    <property type="entry name" value="ATP-dependent sacrificial sulfur transferase LarE"/>
    <property type="match status" value="1"/>
</dbReference>
<organism evidence="2 3">
    <name type="scientific">Archaeoglobus veneficus (strain DSM 11195 / SNP6)</name>
    <dbReference type="NCBI Taxonomy" id="693661"/>
    <lineage>
        <taxon>Archaea</taxon>
        <taxon>Methanobacteriati</taxon>
        <taxon>Methanobacteriota</taxon>
        <taxon>Archaeoglobi</taxon>
        <taxon>Archaeoglobales</taxon>
        <taxon>Archaeoglobaceae</taxon>
        <taxon>Archaeoglobus</taxon>
    </lineage>
</organism>
<dbReference type="InterPro" id="IPR052188">
    <property type="entry name" value="Ni-pincer_cofactor_biosynth"/>
</dbReference>
<dbReference type="Pfam" id="PF00733">
    <property type="entry name" value="Asn_synthase"/>
    <property type="match status" value="1"/>
</dbReference>
<dbReference type="PANTHER" id="PTHR43169:SF2">
    <property type="entry name" value="NAD_GMP SYNTHASE DOMAIN-CONTAINING PROTEIN"/>
    <property type="match status" value="1"/>
</dbReference>
<dbReference type="AlphaFoldDB" id="F2KNC2"/>
<evidence type="ECO:0000259" key="1">
    <source>
        <dbReference type="Pfam" id="PF00733"/>
    </source>
</evidence>
<dbReference type="EMBL" id="CP002588">
    <property type="protein sequence ID" value="AEA47324.1"/>
    <property type="molecule type" value="Genomic_DNA"/>
</dbReference>
<dbReference type="InterPro" id="IPR014729">
    <property type="entry name" value="Rossmann-like_a/b/a_fold"/>
</dbReference>
<dbReference type="GO" id="GO:0004066">
    <property type="term" value="F:asparagine synthase (glutamine-hydrolyzing) activity"/>
    <property type="evidence" value="ECO:0007669"/>
    <property type="project" value="InterPro"/>
</dbReference>
<protein>
    <recommendedName>
        <fullName evidence="1">Asparagine synthetase domain-containing protein</fullName>
    </recommendedName>
</protein>
<evidence type="ECO:0000313" key="3">
    <source>
        <dbReference type="Proteomes" id="UP000008136"/>
    </source>
</evidence>
<dbReference type="KEGG" id="ave:Arcve_1319"/>
<dbReference type="SUPFAM" id="SSF52402">
    <property type="entry name" value="Adenine nucleotide alpha hydrolases-like"/>
    <property type="match status" value="1"/>
</dbReference>